<dbReference type="NCBIfam" id="NF041095">
    <property type="entry name" value="dival_cat_tol_CutA"/>
    <property type="match status" value="1"/>
</dbReference>
<evidence type="ECO:0000256" key="1">
    <source>
        <dbReference type="ARBA" id="ARBA00010169"/>
    </source>
</evidence>
<dbReference type="EMBL" id="HE613800">
    <property type="protein sequence ID" value="CCE70394.1"/>
    <property type="molecule type" value="Genomic_DNA"/>
</dbReference>
<protein>
    <submittedName>
        <fullName evidence="2">Periplasmic divalent cation tolerance protein</fullName>
    </submittedName>
</protein>
<accession>G8ZIF3</accession>
<name>G8ZIF3_PYRAB</name>
<evidence type="ECO:0000313" key="3">
    <source>
        <dbReference type="Proteomes" id="UP000009139"/>
    </source>
</evidence>
<dbReference type="Pfam" id="PF03091">
    <property type="entry name" value="CutA1"/>
    <property type="match status" value="1"/>
</dbReference>
<gene>
    <name evidence="2" type="ordered locus">PAB1717</name>
</gene>
<evidence type="ECO:0000313" key="2">
    <source>
        <dbReference type="EMBL" id="CCE70394.1"/>
    </source>
</evidence>
<dbReference type="SUPFAM" id="SSF54913">
    <property type="entry name" value="GlnB-like"/>
    <property type="match status" value="1"/>
</dbReference>
<comment type="similarity">
    <text evidence="1">Belongs to the CutA family.</text>
</comment>
<dbReference type="Proteomes" id="UP000009139">
    <property type="component" value="Chromosome"/>
</dbReference>
<dbReference type="InterPro" id="IPR053426">
    <property type="entry name" value="CutA_tolerance"/>
</dbReference>
<dbReference type="AlphaFoldDB" id="G8ZIF3"/>
<dbReference type="InterPro" id="IPR015867">
    <property type="entry name" value="N-reg_PII/ATP_PRibTrfase_C"/>
</dbReference>
<dbReference type="GO" id="GO:0005507">
    <property type="term" value="F:copper ion binding"/>
    <property type="evidence" value="ECO:0007669"/>
    <property type="project" value="TreeGrafter"/>
</dbReference>
<dbReference type="PANTHER" id="PTHR23419:SF8">
    <property type="entry name" value="FI09726P"/>
    <property type="match status" value="1"/>
</dbReference>
<dbReference type="InterPro" id="IPR004323">
    <property type="entry name" value="Ion_tolerance_CutA"/>
</dbReference>
<dbReference type="GO" id="GO:0010038">
    <property type="term" value="P:response to metal ion"/>
    <property type="evidence" value="ECO:0007669"/>
    <property type="project" value="InterPro"/>
</dbReference>
<organism evidence="2 3">
    <name type="scientific">Pyrococcus abyssi (strain GE5 / Orsay)</name>
    <dbReference type="NCBI Taxonomy" id="272844"/>
    <lineage>
        <taxon>Archaea</taxon>
        <taxon>Methanobacteriati</taxon>
        <taxon>Methanobacteriota</taxon>
        <taxon>Thermococci</taxon>
        <taxon>Thermococcales</taxon>
        <taxon>Thermococcaceae</taxon>
        <taxon>Pyrococcus</taxon>
    </lineage>
</organism>
<dbReference type="Gene3D" id="3.30.70.120">
    <property type="match status" value="1"/>
</dbReference>
<reference evidence="2 3" key="1">
    <citation type="journal article" date="2012" name="Curr. Microbiol.">
        <title>Re-annotation of two hyperthermophilic archaea Pyrococcus abyssi GE5 and Pyrococcus furiosus DSM 3638.</title>
        <authorList>
            <person name="Gao J."/>
            <person name="Wang J."/>
        </authorList>
    </citation>
    <scope>GENOME REANNOTATION</scope>
    <source>
        <strain evidence="3">GE5 / Orsay</strain>
    </source>
</reference>
<comment type="miscellaneous">
    <text evidence="2">The sequence shown here is derived from an EMBL/GenBank/DDBJ third party annotation (TPA) entry.</text>
</comment>
<sequence>MKRGRMIIVYTTFPDWESAEKIVKVLLEERLIACANLREHKAFYWWEGKIEEDSEVGAILKTKEELWEQVKARLKELHPYTVPAIIRINVEDVNEDYLKWLLEETK</sequence>
<proteinExistence type="inferred from homology"/>
<dbReference type="InterPro" id="IPR011322">
    <property type="entry name" value="N-reg_PII-like_a/b"/>
</dbReference>
<dbReference type="PANTHER" id="PTHR23419">
    <property type="entry name" value="DIVALENT CATION TOLERANCE CUTA-RELATED"/>
    <property type="match status" value="1"/>
</dbReference>